<dbReference type="GO" id="GO:0030697">
    <property type="term" value="F:tRNA (uracil(54)-C5)-methyltransferase activity, S-adenosyl methionine-dependent"/>
    <property type="evidence" value="ECO:0007669"/>
    <property type="project" value="InterPro"/>
</dbReference>
<dbReference type="AlphaFoldDB" id="A0A2U9R6G4"/>
<dbReference type="InterPro" id="IPR030390">
    <property type="entry name" value="MeTrfase_TrmA_AS"/>
</dbReference>
<dbReference type="VEuPathDB" id="FungiDB:C5L36_0C08580"/>
<dbReference type="PROSITE" id="PS01231">
    <property type="entry name" value="TRMA_2"/>
    <property type="match status" value="1"/>
</dbReference>
<dbReference type="PROSITE" id="PS51687">
    <property type="entry name" value="SAM_MT_RNA_M5U"/>
    <property type="match status" value="1"/>
</dbReference>
<dbReference type="InterPro" id="IPR029063">
    <property type="entry name" value="SAM-dependent_MTases_sf"/>
</dbReference>
<evidence type="ECO:0000256" key="2">
    <source>
        <dbReference type="ARBA" id="ARBA00022679"/>
    </source>
</evidence>
<dbReference type="GO" id="GO:0009451">
    <property type="term" value="P:RNA modification"/>
    <property type="evidence" value="ECO:0007669"/>
    <property type="project" value="UniProtKB-ARBA"/>
</dbReference>
<proteinExistence type="inferred from homology"/>
<evidence type="ECO:0008006" key="9">
    <source>
        <dbReference type="Google" id="ProtNLM"/>
    </source>
</evidence>
<keyword evidence="1 4" id="KW-0489">Methyltransferase</keyword>
<dbReference type="InterPro" id="IPR010280">
    <property type="entry name" value="U5_MeTrfase_fam"/>
</dbReference>
<dbReference type="RefSeq" id="XP_029322422.1">
    <property type="nucleotide sequence ID" value="XM_029466562.1"/>
</dbReference>
<keyword evidence="8" id="KW-1185">Reference proteome</keyword>
<feature type="region of interest" description="Disordered" evidence="6">
    <location>
        <begin position="38"/>
        <end position="83"/>
    </location>
</feature>
<dbReference type="Gene3D" id="3.40.50.150">
    <property type="entry name" value="Vaccinia Virus protein VP39"/>
    <property type="match status" value="2"/>
</dbReference>
<dbReference type="EMBL" id="CP028775">
    <property type="protein sequence ID" value="AWU76945.1"/>
    <property type="molecule type" value="Genomic_DNA"/>
</dbReference>
<feature type="binding site" evidence="4">
    <location>
        <position position="581"/>
    </location>
    <ligand>
        <name>S-adenosyl-L-methionine</name>
        <dbReference type="ChEBI" id="CHEBI:59789"/>
    </ligand>
</feature>
<feature type="binding site" evidence="4">
    <location>
        <position position="685"/>
    </location>
    <ligand>
        <name>S-adenosyl-L-methionine</name>
        <dbReference type="ChEBI" id="CHEBI:59789"/>
    </ligand>
</feature>
<feature type="binding site" evidence="4">
    <location>
        <position position="636"/>
    </location>
    <ligand>
        <name>S-adenosyl-L-methionine</name>
        <dbReference type="ChEBI" id="CHEBI:59789"/>
    </ligand>
</feature>
<accession>A0A2U9R6G4</accession>
<dbReference type="Proteomes" id="UP000249293">
    <property type="component" value="Chromosome 3"/>
</dbReference>
<dbReference type="KEGG" id="pkz:C5L36_0C08580"/>
<comment type="similarity">
    <text evidence="4">Belongs to the class I-like SAM-binding methyltransferase superfamily. RNA M5U methyltransferase family.</text>
</comment>
<dbReference type="OrthoDB" id="10250660at2759"/>
<feature type="compositionally biased region" description="Basic residues" evidence="6">
    <location>
        <begin position="65"/>
        <end position="75"/>
    </location>
</feature>
<dbReference type="PANTHER" id="PTHR11061:SF30">
    <property type="entry name" value="TRNA (URACIL(54)-C(5))-METHYLTRANSFERASE"/>
    <property type="match status" value="1"/>
</dbReference>
<protein>
    <recommendedName>
        <fullName evidence="9">TRAM domain-containing protein</fullName>
    </recommendedName>
</protein>
<dbReference type="GO" id="GO:0008033">
    <property type="term" value="P:tRNA processing"/>
    <property type="evidence" value="ECO:0007669"/>
    <property type="project" value="InterPro"/>
</dbReference>
<dbReference type="PANTHER" id="PTHR11061">
    <property type="entry name" value="RNA M5U METHYLTRANSFERASE"/>
    <property type="match status" value="1"/>
</dbReference>
<dbReference type="CDD" id="cd02440">
    <property type="entry name" value="AdoMet_MTases"/>
    <property type="match status" value="1"/>
</dbReference>
<evidence type="ECO:0000313" key="7">
    <source>
        <dbReference type="EMBL" id="AWU76945.1"/>
    </source>
</evidence>
<dbReference type="Pfam" id="PF05958">
    <property type="entry name" value="tRNA_U5-meth_tr"/>
    <property type="match status" value="1"/>
</dbReference>
<evidence type="ECO:0000256" key="5">
    <source>
        <dbReference type="PROSITE-ProRule" id="PRU10015"/>
    </source>
</evidence>
<evidence type="ECO:0000256" key="6">
    <source>
        <dbReference type="SAM" id="MobiDB-lite"/>
    </source>
</evidence>
<feature type="region of interest" description="Disordered" evidence="6">
    <location>
        <begin position="224"/>
        <end position="252"/>
    </location>
</feature>
<sequence length="760" mass="87694">MSLSYWVRQSQRVIHHTSIRYIMSISASVEEMRAQREVPLGLDERPSLTKRNKPINPNSKSNEAKRKRPSHRKPPRTNFDHTSPLGVLTEFEIPNMLVEHHEKVCALLGCDAKETPYLTIKDVLNPVRDIINDDGVLDAFNWRELQNVQVLSMSAKGDGLAIIRSPTFEKVVQCQEFANERDRERLEQWKRDHPEEVAKEEERIRLEEERHQAWRLANPELAAKSDLKKNSTEENIDEQGQQDHKKKKRRRNGIFEFEPYRRQIKAEDMPKVQIATIPFAFPGDVVNIKVFHTNQHYVDSEIMEFVKLSKLRPESERGLTKPMETKCAYFGICSGCQYQSISYESQLEIKKEVVENAYKHFCKDEVNWEGKVLDTVASPLQYRYRTKLTPHYDVPRSGVNGLDVPRLGFGWRGKASWLNINKVKDEEVLGREFDNNDLPSEHPDSEKPAMRKRSIRPYFGDVLDIEDCIIGTDILRLGFVNERKKLAKEWNEGIKSKKGVTILLRENSVSNKDEDFKERTSFGSMNIESGDVTQLEVDIPGIDGEVTKTCVTDNQKIVSDYVDTGLGRKLRFDFIANEFFQNNNSILPKVIKYVRDNLGGEAELEYLVDAYCGSGLFSVSIASDQKSHLKKVLGVEISERAVEFAKRNAQLNQIGEDQCDFIQGKAEKLFEHIDFPKEKTGVILDPPRKGCDEIFLKQLSEFEPNRIVYVSCNVHSQARDVRYFLNETDKGHHYEIESIRGFDFFPQTHHVESVAVLKRK</sequence>
<evidence type="ECO:0000256" key="4">
    <source>
        <dbReference type="PROSITE-ProRule" id="PRU01024"/>
    </source>
</evidence>
<feature type="active site" description="Nucleophile" evidence="4">
    <location>
        <position position="712"/>
    </location>
</feature>
<dbReference type="PROSITE" id="PS51622">
    <property type="entry name" value="SAM_MT_RNA_M5U_2"/>
    <property type="match status" value="1"/>
</dbReference>
<dbReference type="SUPFAM" id="SSF53335">
    <property type="entry name" value="S-adenosyl-L-methionine-dependent methyltransferases"/>
    <property type="match status" value="2"/>
</dbReference>
<dbReference type="PROSITE" id="PS01230">
    <property type="entry name" value="TRMA_1"/>
    <property type="match status" value="1"/>
</dbReference>
<keyword evidence="2 4" id="KW-0808">Transferase</keyword>
<evidence type="ECO:0000256" key="1">
    <source>
        <dbReference type="ARBA" id="ARBA00022603"/>
    </source>
</evidence>
<evidence type="ECO:0000313" key="8">
    <source>
        <dbReference type="Proteomes" id="UP000249293"/>
    </source>
</evidence>
<feature type="binding site" evidence="4">
    <location>
        <position position="611"/>
    </location>
    <ligand>
        <name>S-adenosyl-L-methionine</name>
        <dbReference type="ChEBI" id="CHEBI:59789"/>
    </ligand>
</feature>
<dbReference type="InterPro" id="IPR025795">
    <property type="entry name" value="tRNA_(uracil-5-)_MeTrfase"/>
</dbReference>
<organism evidence="7 8">
    <name type="scientific">Pichia kudriavzevii</name>
    <name type="common">Yeast</name>
    <name type="synonym">Issatchenkia orientalis</name>
    <dbReference type="NCBI Taxonomy" id="4909"/>
    <lineage>
        <taxon>Eukaryota</taxon>
        <taxon>Fungi</taxon>
        <taxon>Dikarya</taxon>
        <taxon>Ascomycota</taxon>
        <taxon>Saccharomycotina</taxon>
        <taxon>Pichiomycetes</taxon>
        <taxon>Pichiales</taxon>
        <taxon>Pichiaceae</taxon>
        <taxon>Pichia</taxon>
    </lineage>
</organism>
<dbReference type="STRING" id="4909.A0A2U9R6G4"/>
<name>A0A2U9R6G4_PICKU</name>
<keyword evidence="3 4" id="KW-0949">S-adenosyl-L-methionine</keyword>
<feature type="active site" evidence="5">
    <location>
        <position position="712"/>
    </location>
</feature>
<dbReference type="InterPro" id="IPR030391">
    <property type="entry name" value="MeTrfase_TrmA_CS"/>
</dbReference>
<reference evidence="7 8" key="1">
    <citation type="submission" date="2018-06" db="EMBL/GenBank/DDBJ databases">
        <title>Population genomics shows no distinction between pathogenic Candida krusei and environmental Pichia kudriavzevii: One species, four names.</title>
        <authorList>
            <person name="Douglass A.P."/>
            <person name="Offei B."/>
            <person name="Braun-Galleani S."/>
            <person name="Coughlan A.Y."/>
            <person name="Martos A."/>
            <person name="Ortiz-Merino R.A."/>
            <person name="Byrne K.P."/>
            <person name="Wolfe K.H."/>
        </authorList>
    </citation>
    <scope>NUCLEOTIDE SEQUENCE [LARGE SCALE GENOMIC DNA]</scope>
    <source>
        <strain evidence="7 8">CBS573</strain>
    </source>
</reference>
<feature type="compositionally biased region" description="Basic and acidic residues" evidence="6">
    <location>
        <begin position="38"/>
        <end position="47"/>
    </location>
</feature>
<evidence type="ECO:0000256" key="3">
    <source>
        <dbReference type="ARBA" id="ARBA00022691"/>
    </source>
</evidence>
<gene>
    <name evidence="7" type="ORF">C5L36_0C08580</name>
</gene>
<dbReference type="GO" id="GO:0032259">
    <property type="term" value="P:methylation"/>
    <property type="evidence" value="ECO:0007669"/>
    <property type="project" value="UniProtKB-KW"/>
</dbReference>
<dbReference type="GeneID" id="40384740"/>